<sequence>MDVGVAVPEEEAEESVSVNEGIEQTGQISVPLKWPQRNFPCITLQNCIVNSAQFAPLNSSWGTNGDNKSFGENS</sequence>
<reference evidence="2" key="1">
    <citation type="submission" date="2020-11" db="EMBL/GenBank/DDBJ databases">
        <authorList>
            <consortium name="DOE Joint Genome Institute"/>
            <person name="Ahrendt S."/>
            <person name="Riley R."/>
            <person name="Andreopoulos W."/>
            <person name="Labutti K."/>
            <person name="Pangilinan J."/>
            <person name="Ruiz-Duenas F.J."/>
            <person name="Barrasa J.M."/>
            <person name="Sanchez-Garcia M."/>
            <person name="Camarero S."/>
            <person name="Miyauchi S."/>
            <person name="Serrano A."/>
            <person name="Linde D."/>
            <person name="Babiker R."/>
            <person name="Drula E."/>
            <person name="Ayuso-Fernandez I."/>
            <person name="Pacheco R."/>
            <person name="Padilla G."/>
            <person name="Ferreira P."/>
            <person name="Barriuso J."/>
            <person name="Kellner H."/>
            <person name="Castanera R."/>
            <person name="Alfaro M."/>
            <person name="Ramirez L."/>
            <person name="Pisabarro A.G."/>
            <person name="Kuo A."/>
            <person name="Tritt A."/>
            <person name="Lipzen A."/>
            <person name="He G."/>
            <person name="Yan M."/>
            <person name="Ng V."/>
            <person name="Cullen D."/>
            <person name="Martin F."/>
            <person name="Rosso M.-N."/>
            <person name="Henrissat B."/>
            <person name="Hibbett D."/>
            <person name="Martinez A.T."/>
            <person name="Grigoriev I.V."/>
        </authorList>
    </citation>
    <scope>NUCLEOTIDE SEQUENCE</scope>
    <source>
        <strain evidence="2">MF-IS2</strain>
    </source>
</reference>
<organism evidence="2 3">
    <name type="scientific">Macrolepiota fuliginosa MF-IS2</name>
    <dbReference type="NCBI Taxonomy" id="1400762"/>
    <lineage>
        <taxon>Eukaryota</taxon>
        <taxon>Fungi</taxon>
        <taxon>Dikarya</taxon>
        <taxon>Basidiomycota</taxon>
        <taxon>Agaricomycotina</taxon>
        <taxon>Agaricomycetes</taxon>
        <taxon>Agaricomycetidae</taxon>
        <taxon>Agaricales</taxon>
        <taxon>Agaricineae</taxon>
        <taxon>Agaricaceae</taxon>
        <taxon>Macrolepiota</taxon>
    </lineage>
</organism>
<gene>
    <name evidence="2" type="ORF">P691DRAFT_831489</name>
</gene>
<proteinExistence type="predicted"/>
<dbReference type="Proteomes" id="UP000807342">
    <property type="component" value="Unassembled WGS sequence"/>
</dbReference>
<dbReference type="AlphaFoldDB" id="A0A9P5WXK5"/>
<protein>
    <submittedName>
        <fullName evidence="2">Uncharacterized protein</fullName>
    </submittedName>
</protein>
<feature type="non-terminal residue" evidence="2">
    <location>
        <position position="74"/>
    </location>
</feature>
<evidence type="ECO:0000256" key="1">
    <source>
        <dbReference type="SAM" id="MobiDB-lite"/>
    </source>
</evidence>
<accession>A0A9P5WXK5</accession>
<keyword evidence="3" id="KW-1185">Reference proteome</keyword>
<feature type="region of interest" description="Disordered" evidence="1">
    <location>
        <begin position="1"/>
        <end position="20"/>
    </location>
</feature>
<name>A0A9P5WXK5_9AGAR</name>
<evidence type="ECO:0000313" key="3">
    <source>
        <dbReference type="Proteomes" id="UP000807342"/>
    </source>
</evidence>
<dbReference type="EMBL" id="MU153493">
    <property type="protein sequence ID" value="KAF9439754.1"/>
    <property type="molecule type" value="Genomic_DNA"/>
</dbReference>
<comment type="caution">
    <text evidence="2">The sequence shown here is derived from an EMBL/GenBank/DDBJ whole genome shotgun (WGS) entry which is preliminary data.</text>
</comment>
<evidence type="ECO:0000313" key="2">
    <source>
        <dbReference type="EMBL" id="KAF9439754.1"/>
    </source>
</evidence>